<comment type="caution">
    <text evidence="1">The sequence shown here is derived from an EMBL/GenBank/DDBJ whole genome shotgun (WGS) entry which is preliminary data.</text>
</comment>
<reference evidence="1 2" key="1">
    <citation type="journal article" date="2019" name="Sci. Rep.">
        <title>Orb-weaving spider Araneus ventricosus genome elucidates the spidroin gene catalogue.</title>
        <authorList>
            <person name="Kono N."/>
            <person name="Nakamura H."/>
            <person name="Ohtoshi R."/>
            <person name="Moran D.A.P."/>
            <person name="Shinohara A."/>
            <person name="Yoshida Y."/>
            <person name="Fujiwara M."/>
            <person name="Mori M."/>
            <person name="Tomita M."/>
            <person name="Arakawa K."/>
        </authorList>
    </citation>
    <scope>NUCLEOTIDE SEQUENCE [LARGE SCALE GENOMIC DNA]</scope>
</reference>
<organism evidence="1 2">
    <name type="scientific">Araneus ventricosus</name>
    <name type="common">Orbweaver spider</name>
    <name type="synonym">Epeira ventricosa</name>
    <dbReference type="NCBI Taxonomy" id="182803"/>
    <lineage>
        <taxon>Eukaryota</taxon>
        <taxon>Metazoa</taxon>
        <taxon>Ecdysozoa</taxon>
        <taxon>Arthropoda</taxon>
        <taxon>Chelicerata</taxon>
        <taxon>Arachnida</taxon>
        <taxon>Araneae</taxon>
        <taxon>Araneomorphae</taxon>
        <taxon>Entelegynae</taxon>
        <taxon>Araneoidea</taxon>
        <taxon>Araneidae</taxon>
        <taxon>Araneus</taxon>
    </lineage>
</organism>
<accession>A0A4Y2UN48</accession>
<evidence type="ECO:0000313" key="1">
    <source>
        <dbReference type="EMBL" id="GBO14298.1"/>
    </source>
</evidence>
<dbReference type="Proteomes" id="UP000499080">
    <property type="component" value="Unassembled WGS sequence"/>
</dbReference>
<protein>
    <submittedName>
        <fullName evidence="1">Uncharacterized protein</fullName>
    </submittedName>
</protein>
<gene>
    <name evidence="1" type="ORF">AVEN_68185_1</name>
</gene>
<proteinExistence type="predicted"/>
<dbReference type="EMBL" id="BGPR01038455">
    <property type="protein sequence ID" value="GBO14298.1"/>
    <property type="molecule type" value="Genomic_DNA"/>
</dbReference>
<dbReference type="AlphaFoldDB" id="A0A4Y2UN48"/>
<evidence type="ECO:0000313" key="2">
    <source>
        <dbReference type="Proteomes" id="UP000499080"/>
    </source>
</evidence>
<sequence>MERFRYSKNCLGQNQALEHLTLCLRKESTFYLLSIYSKSSFIPSKNLTEALSKVGELCRPDLIIIRIWFTSLVIHLCPLPGQQSTSLAQESIHASMAAGRKFLI</sequence>
<name>A0A4Y2UN48_ARAVE</name>
<keyword evidence="2" id="KW-1185">Reference proteome</keyword>